<feature type="region of interest" description="Disordered" evidence="1">
    <location>
        <begin position="1"/>
        <end position="31"/>
    </location>
</feature>
<dbReference type="AlphaFoldDB" id="A0A099KRH3"/>
<comment type="caution">
    <text evidence="2">The sequence shown here is derived from an EMBL/GenBank/DDBJ whole genome shotgun (WGS) entry which is preliminary data.</text>
</comment>
<feature type="compositionally biased region" description="Basic residues" evidence="1">
    <location>
        <begin position="1"/>
        <end position="27"/>
    </location>
</feature>
<sequence length="46" mass="5577">MKRPLKSNQRRKQLNRQHHKMTSRRQSHFNQSITEIYETLASNPLS</sequence>
<evidence type="ECO:0000313" key="2">
    <source>
        <dbReference type="EMBL" id="KGJ93096.1"/>
    </source>
</evidence>
<organism evidence="2 3">
    <name type="scientific">Colwellia psychrerythraea</name>
    <name type="common">Vibrio psychroerythus</name>
    <dbReference type="NCBI Taxonomy" id="28229"/>
    <lineage>
        <taxon>Bacteria</taxon>
        <taxon>Pseudomonadati</taxon>
        <taxon>Pseudomonadota</taxon>
        <taxon>Gammaproteobacteria</taxon>
        <taxon>Alteromonadales</taxon>
        <taxon>Colwelliaceae</taxon>
        <taxon>Colwellia</taxon>
    </lineage>
</organism>
<reference evidence="2 3" key="1">
    <citation type="submission" date="2014-08" db="EMBL/GenBank/DDBJ databases">
        <title>Genomic and Phenotypic Diversity of Colwellia psychrerythraea strains from Disparate Marine Basins.</title>
        <authorList>
            <person name="Techtmann S.M."/>
            <person name="Stelling S.C."/>
            <person name="Utturkar S.M."/>
            <person name="Alshibli N."/>
            <person name="Harris A."/>
            <person name="Brown S.D."/>
            <person name="Hazen T.C."/>
        </authorList>
    </citation>
    <scope>NUCLEOTIDE SEQUENCE [LARGE SCALE GENOMIC DNA]</scope>
    <source>
        <strain evidence="2 3">ND2E</strain>
    </source>
</reference>
<proteinExistence type="predicted"/>
<name>A0A099KRH3_COLPS</name>
<dbReference type="Proteomes" id="UP000029843">
    <property type="component" value="Unassembled WGS sequence"/>
</dbReference>
<dbReference type="EMBL" id="JQED01000015">
    <property type="protein sequence ID" value="KGJ93096.1"/>
    <property type="molecule type" value="Genomic_DNA"/>
</dbReference>
<evidence type="ECO:0000313" key="3">
    <source>
        <dbReference type="Proteomes" id="UP000029843"/>
    </source>
</evidence>
<gene>
    <name evidence="2" type="ORF">ND2E_2562</name>
</gene>
<protein>
    <submittedName>
        <fullName evidence="2">Uncharacterized protein</fullName>
    </submittedName>
</protein>
<dbReference type="PATRIC" id="fig|28229.4.peg.1592"/>
<accession>A0A099KRH3</accession>
<evidence type="ECO:0000256" key="1">
    <source>
        <dbReference type="SAM" id="MobiDB-lite"/>
    </source>
</evidence>